<dbReference type="HOGENOM" id="CLU_1623440_0_0_2"/>
<geneLocation type="plasmid" evidence="2 3">
    <name>PL47</name>
</geneLocation>
<name>Q18DF6_HALWD</name>
<dbReference type="Gene3D" id="1.10.30.50">
    <property type="match status" value="1"/>
</dbReference>
<dbReference type="CDD" id="cd00085">
    <property type="entry name" value="HNHc"/>
    <property type="match status" value="1"/>
</dbReference>
<dbReference type="GO" id="GO:0008270">
    <property type="term" value="F:zinc ion binding"/>
    <property type="evidence" value="ECO:0007669"/>
    <property type="project" value="InterPro"/>
</dbReference>
<evidence type="ECO:0000313" key="3">
    <source>
        <dbReference type="Proteomes" id="UP000001975"/>
    </source>
</evidence>
<dbReference type="AlphaFoldDB" id="Q18DF6"/>
<dbReference type="GO" id="GO:0003676">
    <property type="term" value="F:nucleic acid binding"/>
    <property type="evidence" value="ECO:0007669"/>
    <property type="project" value="InterPro"/>
</dbReference>
<gene>
    <name evidence="2" type="ordered locus">HQ_4021A</name>
</gene>
<keyword evidence="2" id="KW-0614">Plasmid</keyword>
<evidence type="ECO:0000313" key="2">
    <source>
        <dbReference type="EMBL" id="CAJ51111.1"/>
    </source>
</evidence>
<evidence type="ECO:0000259" key="1">
    <source>
        <dbReference type="Pfam" id="PF01844"/>
    </source>
</evidence>
<dbReference type="GO" id="GO:0004519">
    <property type="term" value="F:endonuclease activity"/>
    <property type="evidence" value="ECO:0007669"/>
    <property type="project" value="InterPro"/>
</dbReference>
<dbReference type="KEGG" id="hwa:HQ_4021A"/>
<feature type="domain" description="HNH" evidence="1">
    <location>
        <begin position="31"/>
        <end position="76"/>
    </location>
</feature>
<sequence>MSTENNRSSERQESTEYQTKLTVHERDQFTCDNCRETFADTLSLDVDHGVQRGQGGSNVIQNKSSKCRRCHEAKHGERDHAPTIRSRSTKDMIPKDFRWFPNFWKNQLPALSELAVDCRIQPKFNIAESKSYMAWHIPIGDLRELDRALSEMDNIRYESVESY</sequence>
<organism evidence="2 3">
    <name type="scientific">Haloquadratum walsbyi (strain DSM 16790 / HBSQ001)</name>
    <dbReference type="NCBI Taxonomy" id="362976"/>
    <lineage>
        <taxon>Archaea</taxon>
        <taxon>Methanobacteriati</taxon>
        <taxon>Methanobacteriota</taxon>
        <taxon>Stenosarchaea group</taxon>
        <taxon>Halobacteria</taxon>
        <taxon>Halobacteriales</taxon>
        <taxon>Haloferacaceae</taxon>
        <taxon>Haloquadratum</taxon>
    </lineage>
</organism>
<dbReference type="Proteomes" id="UP000001975">
    <property type="component" value="Plasmid PL47"/>
</dbReference>
<dbReference type="Pfam" id="PF01844">
    <property type="entry name" value="HNH"/>
    <property type="match status" value="1"/>
</dbReference>
<dbReference type="GeneID" id="25393401"/>
<keyword evidence="3" id="KW-1185">Reference proteome</keyword>
<dbReference type="InterPro" id="IPR002711">
    <property type="entry name" value="HNH"/>
</dbReference>
<dbReference type="EMBL" id="AM180089">
    <property type="protein sequence ID" value="CAJ51111.1"/>
    <property type="molecule type" value="Genomic_DNA"/>
</dbReference>
<dbReference type="InterPro" id="IPR003615">
    <property type="entry name" value="HNH_nuc"/>
</dbReference>
<reference evidence="2 3" key="1">
    <citation type="journal article" date="2006" name="BMC Genomics">
        <title>The genome of the square archaeon Haloquadratum walsbyi: life at the limits of water activity.</title>
        <authorList>
            <person name="Bolhuis H.H."/>
            <person name="Palm P.P."/>
            <person name="Wende A.W."/>
            <person name="Falb M.M."/>
            <person name="Rampp M.M."/>
            <person name="Rodriguez-Valera F.F."/>
            <person name="Pfeiffer F.F."/>
            <person name="Oesterhelt D.D."/>
        </authorList>
    </citation>
    <scope>NUCLEOTIDE SEQUENCE [LARGE SCALE GENOMIC DNA]</scope>
    <source>
        <strain evidence="3">DSM 16790 / HBSQ001</strain>
        <plasmid evidence="3">Plasmid PL47</plasmid>
    </source>
</reference>
<protein>
    <recommendedName>
        <fullName evidence="1">HNH domain-containing protein</fullName>
    </recommendedName>
</protein>
<dbReference type="RefSeq" id="WP_011572923.1">
    <property type="nucleotide sequence ID" value="NC_008213.1"/>
</dbReference>
<dbReference type="eggNOG" id="arCOG03898">
    <property type="taxonomic scope" value="Archaea"/>
</dbReference>
<accession>Q18DF6</accession>
<proteinExistence type="predicted"/>